<evidence type="ECO:0000256" key="7">
    <source>
        <dbReference type="SAM" id="SignalP"/>
    </source>
</evidence>
<evidence type="ECO:0000256" key="6">
    <source>
        <dbReference type="ARBA" id="ARBA00023180"/>
    </source>
</evidence>
<evidence type="ECO:0000313" key="8">
    <source>
        <dbReference type="EMBL" id="CUG86284.1"/>
    </source>
</evidence>
<reference evidence="9" key="1">
    <citation type="submission" date="2015-09" db="EMBL/GenBank/DDBJ databases">
        <authorList>
            <consortium name="Pathogen Informatics"/>
        </authorList>
    </citation>
    <scope>NUCLEOTIDE SEQUENCE [LARGE SCALE GENOMIC DNA]</scope>
    <source>
        <strain evidence="9">Lake Konstanz</strain>
    </source>
</reference>
<dbReference type="InterPro" id="IPR029058">
    <property type="entry name" value="AB_hydrolase_fold"/>
</dbReference>
<dbReference type="GO" id="GO:0006508">
    <property type="term" value="P:proteolysis"/>
    <property type="evidence" value="ECO:0007669"/>
    <property type="project" value="UniProtKB-KW"/>
</dbReference>
<keyword evidence="9" id="KW-1185">Reference proteome</keyword>
<name>A0A0S4J8K8_BODSA</name>
<dbReference type="GO" id="GO:0004185">
    <property type="term" value="F:serine-type carboxypeptidase activity"/>
    <property type="evidence" value="ECO:0007669"/>
    <property type="project" value="InterPro"/>
</dbReference>
<evidence type="ECO:0000313" key="9">
    <source>
        <dbReference type="Proteomes" id="UP000051952"/>
    </source>
</evidence>
<evidence type="ECO:0000256" key="5">
    <source>
        <dbReference type="ARBA" id="ARBA00022801"/>
    </source>
</evidence>
<dbReference type="AlphaFoldDB" id="A0A0S4J8K8"/>
<dbReference type="OrthoDB" id="443318at2759"/>
<evidence type="ECO:0000256" key="3">
    <source>
        <dbReference type="ARBA" id="ARBA00022670"/>
    </source>
</evidence>
<dbReference type="Proteomes" id="UP000051952">
    <property type="component" value="Unassembled WGS sequence"/>
</dbReference>
<feature type="chain" id="PRO_5006622136" evidence="7">
    <location>
        <begin position="18"/>
        <end position="455"/>
    </location>
</feature>
<gene>
    <name evidence="8" type="ORF">BSAL_92355</name>
</gene>
<dbReference type="Pfam" id="PF00450">
    <property type="entry name" value="Peptidase_S10"/>
    <property type="match status" value="1"/>
</dbReference>
<dbReference type="VEuPathDB" id="TriTrypDB:BSAL_92355"/>
<dbReference type="SUPFAM" id="SSF53474">
    <property type="entry name" value="alpha/beta-Hydrolases"/>
    <property type="match status" value="1"/>
</dbReference>
<dbReference type="EMBL" id="CYKH01001274">
    <property type="protein sequence ID" value="CUG86284.1"/>
    <property type="molecule type" value="Genomic_DNA"/>
</dbReference>
<protein>
    <submittedName>
        <fullName evidence="8">Serine carboxypeptidase, putative</fullName>
    </submittedName>
</protein>
<feature type="signal peptide" evidence="7">
    <location>
        <begin position="1"/>
        <end position="17"/>
    </location>
</feature>
<sequence length="455" mass="50007">MKSIVMAALVASAVVAASTFPQEFYGYIPQNVAYNSNFFYAIRGNSNATFRQSAPLVLFLQGGPGATSLFSDYLETGPEKLILSSTAPGGYALVEREHAWTNHANMLYVDNPIGTGFSYTDDPRGFSTDDNEIANNLVDFLTKFLAIHTEYATTPFWVFCESYGGKMTAYFGAALAQAIAKGSISVNFKGVALGDGWVDPIDCMYSYAPYLTTFSQVNPAQAKEITQMASYAQNALEQGNGTQATNWWGNQQSYISLVTDNLNWYNSLYYYDYTADNQLDVFLATNFTQKLGNTIPAGVSYNNQSNDVFAYMGGSFMKDGITQVKNILDAGYQVNIYTGQVDLIVDVDCMNAWVQKLNWPYLDAFYASPRNALQLPNDLNAGGFVQSANNLTIWNINKAGHMVPLDNPPYAELMMATIVGSEGAKDIKITEQDKAAMREGPFHRRAAKTSAKRGV</sequence>
<keyword evidence="6" id="KW-0325">Glycoprotein</keyword>
<proteinExistence type="inferred from homology"/>
<dbReference type="PANTHER" id="PTHR11802">
    <property type="entry name" value="SERINE PROTEASE FAMILY S10 SERINE CARBOXYPEPTIDASE"/>
    <property type="match status" value="1"/>
</dbReference>
<keyword evidence="2 8" id="KW-0121">Carboxypeptidase</keyword>
<organism evidence="8 9">
    <name type="scientific">Bodo saltans</name>
    <name type="common">Flagellated protozoan</name>
    <dbReference type="NCBI Taxonomy" id="75058"/>
    <lineage>
        <taxon>Eukaryota</taxon>
        <taxon>Discoba</taxon>
        <taxon>Euglenozoa</taxon>
        <taxon>Kinetoplastea</taxon>
        <taxon>Metakinetoplastina</taxon>
        <taxon>Eubodonida</taxon>
        <taxon>Bodonidae</taxon>
        <taxon>Bodo</taxon>
    </lineage>
</organism>
<dbReference type="PANTHER" id="PTHR11802:SF3">
    <property type="entry name" value="RETINOID-INDUCIBLE SERINE CARBOXYPEPTIDASE"/>
    <property type="match status" value="1"/>
</dbReference>
<keyword evidence="4 7" id="KW-0732">Signal</keyword>
<evidence type="ECO:0000256" key="1">
    <source>
        <dbReference type="ARBA" id="ARBA00009431"/>
    </source>
</evidence>
<evidence type="ECO:0000256" key="2">
    <source>
        <dbReference type="ARBA" id="ARBA00022645"/>
    </source>
</evidence>
<keyword evidence="3" id="KW-0645">Protease</keyword>
<dbReference type="InterPro" id="IPR001563">
    <property type="entry name" value="Peptidase_S10"/>
</dbReference>
<evidence type="ECO:0000256" key="4">
    <source>
        <dbReference type="ARBA" id="ARBA00022729"/>
    </source>
</evidence>
<dbReference type="Gene3D" id="3.40.50.1820">
    <property type="entry name" value="alpha/beta hydrolase"/>
    <property type="match status" value="1"/>
</dbReference>
<dbReference type="PRINTS" id="PR00724">
    <property type="entry name" value="CRBOXYPTASEC"/>
</dbReference>
<keyword evidence="5" id="KW-0378">Hydrolase</keyword>
<comment type="similarity">
    <text evidence="1">Belongs to the peptidase S10 family.</text>
</comment>
<accession>A0A0S4J8K8</accession>